<dbReference type="InterPro" id="IPR009003">
    <property type="entry name" value="Peptidase_S1_PA"/>
</dbReference>
<evidence type="ECO:0000313" key="2">
    <source>
        <dbReference type="EnsemblProtists" id="EOD37022"/>
    </source>
</evidence>
<reference evidence="2" key="2">
    <citation type="submission" date="2024-10" db="UniProtKB">
        <authorList>
            <consortium name="EnsemblProtists"/>
        </authorList>
    </citation>
    <scope>IDENTIFICATION</scope>
</reference>
<dbReference type="NCBIfam" id="TIGR02167">
    <property type="entry name" value="Liste_lipo_26"/>
    <property type="match status" value="2"/>
</dbReference>
<dbReference type="GO" id="GO:0006508">
    <property type="term" value="P:proteolysis"/>
    <property type="evidence" value="ECO:0007669"/>
    <property type="project" value="InterPro"/>
</dbReference>
<reference evidence="3" key="1">
    <citation type="journal article" date="2013" name="Nature">
        <title>Pan genome of the phytoplankton Emiliania underpins its global distribution.</title>
        <authorList>
            <person name="Read B.A."/>
            <person name="Kegel J."/>
            <person name="Klute M.J."/>
            <person name="Kuo A."/>
            <person name="Lefebvre S.C."/>
            <person name="Maumus F."/>
            <person name="Mayer C."/>
            <person name="Miller J."/>
            <person name="Monier A."/>
            <person name="Salamov A."/>
            <person name="Young J."/>
            <person name="Aguilar M."/>
            <person name="Claverie J.M."/>
            <person name="Frickenhaus S."/>
            <person name="Gonzalez K."/>
            <person name="Herman E.K."/>
            <person name="Lin Y.C."/>
            <person name="Napier J."/>
            <person name="Ogata H."/>
            <person name="Sarno A.F."/>
            <person name="Shmutz J."/>
            <person name="Schroeder D."/>
            <person name="de Vargas C."/>
            <person name="Verret F."/>
            <person name="von Dassow P."/>
            <person name="Valentin K."/>
            <person name="Van de Peer Y."/>
            <person name="Wheeler G."/>
            <person name="Dacks J.B."/>
            <person name="Delwiche C.F."/>
            <person name="Dyhrman S.T."/>
            <person name="Glockner G."/>
            <person name="John U."/>
            <person name="Richards T."/>
            <person name="Worden A.Z."/>
            <person name="Zhang X."/>
            <person name="Grigoriev I.V."/>
            <person name="Allen A.E."/>
            <person name="Bidle K."/>
            <person name="Borodovsky M."/>
            <person name="Bowler C."/>
            <person name="Brownlee C."/>
            <person name="Cock J.M."/>
            <person name="Elias M."/>
            <person name="Gladyshev V.N."/>
            <person name="Groth M."/>
            <person name="Guda C."/>
            <person name="Hadaegh A."/>
            <person name="Iglesias-Rodriguez M.D."/>
            <person name="Jenkins J."/>
            <person name="Jones B.M."/>
            <person name="Lawson T."/>
            <person name="Leese F."/>
            <person name="Lindquist E."/>
            <person name="Lobanov A."/>
            <person name="Lomsadze A."/>
            <person name="Malik S.B."/>
            <person name="Marsh M.E."/>
            <person name="Mackinder L."/>
            <person name="Mock T."/>
            <person name="Mueller-Roeber B."/>
            <person name="Pagarete A."/>
            <person name="Parker M."/>
            <person name="Probert I."/>
            <person name="Quesneville H."/>
            <person name="Raines C."/>
            <person name="Rensing S.A."/>
            <person name="Riano-Pachon D.M."/>
            <person name="Richier S."/>
            <person name="Rokitta S."/>
            <person name="Shiraiwa Y."/>
            <person name="Soanes D.M."/>
            <person name="van der Giezen M."/>
            <person name="Wahlund T.M."/>
            <person name="Williams B."/>
            <person name="Wilson W."/>
            <person name="Wolfe G."/>
            <person name="Wurch L.L."/>
        </authorList>
    </citation>
    <scope>NUCLEOTIDE SEQUENCE</scope>
</reference>
<dbReference type="Proteomes" id="UP000013827">
    <property type="component" value="Unassembled WGS sequence"/>
</dbReference>
<dbReference type="Pfam" id="PF00089">
    <property type="entry name" value="Trypsin"/>
    <property type="match status" value="1"/>
</dbReference>
<dbReference type="SUPFAM" id="SSF50494">
    <property type="entry name" value="Trypsin-like serine proteases"/>
    <property type="match status" value="1"/>
</dbReference>
<accession>A0A0D3KMN7</accession>
<dbReference type="RefSeq" id="XP_005768075.1">
    <property type="nucleotide sequence ID" value="XM_005768018.1"/>
</dbReference>
<dbReference type="InterPro" id="IPR043504">
    <property type="entry name" value="Peptidase_S1_PA_chymotrypsin"/>
</dbReference>
<dbReference type="InterPro" id="IPR011889">
    <property type="entry name" value="Liste_lipo_26"/>
</dbReference>
<evidence type="ECO:0000259" key="1">
    <source>
        <dbReference type="Pfam" id="PF00089"/>
    </source>
</evidence>
<dbReference type="KEGG" id="ehx:EMIHUDRAFT_211196"/>
<keyword evidence="3" id="KW-1185">Reference proteome</keyword>
<dbReference type="GeneID" id="17261798"/>
<organism evidence="2 3">
    <name type="scientific">Emiliania huxleyi (strain CCMP1516)</name>
    <dbReference type="NCBI Taxonomy" id="280463"/>
    <lineage>
        <taxon>Eukaryota</taxon>
        <taxon>Haptista</taxon>
        <taxon>Haptophyta</taxon>
        <taxon>Prymnesiophyceae</taxon>
        <taxon>Isochrysidales</taxon>
        <taxon>Noelaerhabdaceae</taxon>
        <taxon>Emiliania</taxon>
    </lineage>
</organism>
<dbReference type="Pfam" id="PF03382">
    <property type="entry name" value="DUF285"/>
    <property type="match status" value="1"/>
</dbReference>
<feature type="domain" description="Peptidase S1" evidence="1">
    <location>
        <begin position="2"/>
        <end position="88"/>
    </location>
</feature>
<dbReference type="AlphaFoldDB" id="A0A0D3KMN7"/>
<dbReference type="HOGENOM" id="CLU_1404848_0_0_1"/>
<dbReference type="RefSeq" id="XP_005789451.1">
    <property type="nucleotide sequence ID" value="XM_005789394.1"/>
</dbReference>
<dbReference type="InterPro" id="IPR001254">
    <property type="entry name" value="Trypsin_dom"/>
</dbReference>
<dbReference type="KEGG" id="ehx:EMIHUDRAFT_226001"/>
<evidence type="ECO:0000313" key="3">
    <source>
        <dbReference type="Proteomes" id="UP000013827"/>
    </source>
</evidence>
<dbReference type="GeneID" id="17282292"/>
<name>A0A0D3KMN7_EMIH1</name>
<dbReference type="EnsemblProtists" id="EOD37022">
    <property type="protein sequence ID" value="EOD37022"/>
    <property type="gene ID" value="EMIHUDRAFT_226001"/>
</dbReference>
<protein>
    <recommendedName>
        <fullName evidence="1">Peptidase S1 domain-containing protein</fullName>
    </recommendedName>
</protein>
<sequence>MDNDITLIKLQRPSEYALIDLDQPGDNTWHEVGTNLVTAGWGTLSAGGGTPDKAQHVTVPVVPDCEDTNYGPSVGIEYNPETMVCAGTVGLDTSAVTDMYSMFYQAYSFNQDISVWNVSAVTTMERMFCFASVFNQDISAWDVSAVTTMSSMFCGHNSLSDCNKALIHASFDAQTSAWPYDSSSLAWGSLACPP</sequence>
<dbReference type="PaxDb" id="2903-EOD15646"/>
<dbReference type="Gene3D" id="2.40.10.10">
    <property type="entry name" value="Trypsin-like serine proteases"/>
    <property type="match status" value="1"/>
</dbReference>
<dbReference type="InterPro" id="IPR005046">
    <property type="entry name" value="DUF285"/>
</dbReference>
<dbReference type="GO" id="GO:0004252">
    <property type="term" value="F:serine-type endopeptidase activity"/>
    <property type="evidence" value="ECO:0007669"/>
    <property type="project" value="InterPro"/>
</dbReference>
<proteinExistence type="predicted"/>
<dbReference type="EnsemblProtists" id="EOD15646">
    <property type="protein sequence ID" value="EOD15646"/>
    <property type="gene ID" value="EMIHUDRAFT_211196"/>
</dbReference>